<dbReference type="EMBL" id="RIBY02002156">
    <property type="protein sequence ID" value="KAH9824457.1"/>
    <property type="molecule type" value="Genomic_DNA"/>
</dbReference>
<organism evidence="3 4">
    <name type="scientific">Teratosphaeria destructans</name>
    <dbReference type="NCBI Taxonomy" id="418781"/>
    <lineage>
        <taxon>Eukaryota</taxon>
        <taxon>Fungi</taxon>
        <taxon>Dikarya</taxon>
        <taxon>Ascomycota</taxon>
        <taxon>Pezizomycotina</taxon>
        <taxon>Dothideomycetes</taxon>
        <taxon>Dothideomycetidae</taxon>
        <taxon>Mycosphaerellales</taxon>
        <taxon>Teratosphaeriaceae</taxon>
        <taxon>Teratosphaeria</taxon>
    </lineage>
</organism>
<name>A0A9W7SMD6_9PEZI</name>
<evidence type="ECO:0000313" key="3">
    <source>
        <dbReference type="EMBL" id="KAH9824457.1"/>
    </source>
</evidence>
<proteinExistence type="inferred from homology"/>
<comment type="cofactor">
    <cofactor evidence="1">
        <name>Fe cation</name>
        <dbReference type="ChEBI" id="CHEBI:24875"/>
    </cofactor>
</comment>
<protein>
    <submittedName>
        <fullName evidence="3">Phytanoyl-CoA dioxygenase</fullName>
    </submittedName>
</protein>
<reference evidence="3 4" key="1">
    <citation type="journal article" date="2018" name="IMA Fungus">
        <title>IMA Genome-F 10: Nine draft genome sequences of Claviceps purpurea s.lat., including C. arundinis, C. humidiphila, and C. cf. spartinae, pseudomolecules for the pitch canker pathogen Fusarium circinatum, draft genome of Davidsoniella eucalypti, Grosmannia galeiformis, Quambalaria eucalypti, and Teratosphaeria destructans.</title>
        <authorList>
            <person name="Wingfield B.D."/>
            <person name="Liu M."/>
            <person name="Nguyen H.D."/>
            <person name="Lane F.A."/>
            <person name="Morgan S.W."/>
            <person name="De Vos L."/>
            <person name="Wilken P.M."/>
            <person name="Duong T.A."/>
            <person name="Aylward J."/>
            <person name="Coetzee M.P."/>
            <person name="Dadej K."/>
            <person name="De Beer Z.W."/>
            <person name="Findlay W."/>
            <person name="Havenga M."/>
            <person name="Kolarik M."/>
            <person name="Menzies J.G."/>
            <person name="Naidoo K."/>
            <person name="Pochopski O."/>
            <person name="Shoukouhi P."/>
            <person name="Santana Q.C."/>
            <person name="Seifert K.A."/>
            <person name="Soal N."/>
            <person name="Steenkamp E.T."/>
            <person name="Tatham C.T."/>
            <person name="van der Nest M.A."/>
            <person name="Wingfield M.J."/>
        </authorList>
    </citation>
    <scope>NUCLEOTIDE SEQUENCE [LARGE SCALE GENOMIC DNA]</scope>
    <source>
        <strain evidence="3">CMW44962</strain>
    </source>
</reference>
<dbReference type="Gene3D" id="2.60.120.620">
    <property type="entry name" value="q2cbj1_9rhob like domain"/>
    <property type="match status" value="1"/>
</dbReference>
<dbReference type="PANTHER" id="PTHR20883">
    <property type="entry name" value="PHYTANOYL-COA DIOXYGENASE DOMAIN CONTAINING 1"/>
    <property type="match status" value="1"/>
</dbReference>
<comment type="caution">
    <text evidence="3">The sequence shown here is derived from an EMBL/GenBank/DDBJ whole genome shotgun (WGS) entry which is preliminary data.</text>
</comment>
<dbReference type="Pfam" id="PF05721">
    <property type="entry name" value="PhyH"/>
    <property type="match status" value="1"/>
</dbReference>
<dbReference type="AlphaFoldDB" id="A0A9W7SMD6"/>
<dbReference type="GO" id="GO:0046872">
    <property type="term" value="F:metal ion binding"/>
    <property type="evidence" value="ECO:0007669"/>
    <property type="project" value="UniProtKB-ARBA"/>
</dbReference>
<accession>A0A9W7SMD6</accession>
<evidence type="ECO:0000256" key="2">
    <source>
        <dbReference type="ARBA" id="ARBA00005830"/>
    </source>
</evidence>
<keyword evidence="3" id="KW-0223">Dioxygenase</keyword>
<sequence>MQLRQQHIDQFDQQRFLVLRCNEHKLVNPVALEQWTSEVRDLPREHGKWMPYDEVTASGDRQIMRTENFVDFHQGFSELLHGPRLAEILKQVTRDDMLLFKDKISMDKSITADASTISDQFFVDYKLPGGNGFQAHLDAPAYDHIEQIEHTTANLAVDAATPANGCVEIVPGSHHMDVELSEGGRIREAWEAKHTWMPVNLDSGDLLIFGSHLAHRSGPNETTEPRTSMYTTYYRVLDSDDLRASYYTDRRENFPPNYSKAIGSAYYRASVKRYAFAAPFINIDTLNSRRVSVNATFISLISNAYRRADYYRYAFLIFSSYLAHRSSLNKTTEPRASIYTIYYRVLDSDNLRASYYTDRRENFLPNYSKAIGLVYN</sequence>
<comment type="similarity">
    <text evidence="2">Belongs to the PhyH family.</text>
</comment>
<evidence type="ECO:0000313" key="4">
    <source>
        <dbReference type="Proteomes" id="UP001138500"/>
    </source>
</evidence>
<dbReference type="GO" id="GO:0051213">
    <property type="term" value="F:dioxygenase activity"/>
    <property type="evidence" value="ECO:0007669"/>
    <property type="project" value="UniProtKB-KW"/>
</dbReference>
<dbReference type="SUPFAM" id="SSF51197">
    <property type="entry name" value="Clavaminate synthase-like"/>
    <property type="match status" value="1"/>
</dbReference>
<dbReference type="InterPro" id="IPR008775">
    <property type="entry name" value="Phytyl_CoA_dOase-like"/>
</dbReference>
<dbReference type="Proteomes" id="UP001138500">
    <property type="component" value="Unassembled WGS sequence"/>
</dbReference>
<keyword evidence="3" id="KW-0560">Oxidoreductase</keyword>
<dbReference type="OrthoDB" id="445007at2759"/>
<keyword evidence="4" id="KW-1185">Reference proteome</keyword>
<dbReference type="PANTHER" id="PTHR20883:SF48">
    <property type="entry name" value="ECTOINE DIOXYGENASE"/>
    <property type="match status" value="1"/>
</dbReference>
<evidence type="ECO:0000256" key="1">
    <source>
        <dbReference type="ARBA" id="ARBA00001962"/>
    </source>
</evidence>
<reference evidence="3 4" key="2">
    <citation type="journal article" date="2021" name="Curr. Genet.">
        <title>Genetic response to nitrogen starvation in the aggressive Eucalyptus foliar pathogen Teratosphaeria destructans.</title>
        <authorList>
            <person name="Havenga M."/>
            <person name="Wingfield B.D."/>
            <person name="Wingfield M.J."/>
            <person name="Dreyer L.L."/>
            <person name="Roets F."/>
            <person name="Aylward J."/>
        </authorList>
    </citation>
    <scope>NUCLEOTIDE SEQUENCE [LARGE SCALE GENOMIC DNA]</scope>
    <source>
        <strain evidence="3">CMW44962</strain>
    </source>
</reference>
<gene>
    <name evidence="3" type="ORF">Tdes44962_MAKER04407</name>
</gene>